<dbReference type="PANTHER" id="PTHR12138:SF162">
    <property type="entry name" value="CHROMOSOME UNDETERMINED SCAFFOLD_275, WHOLE GENOME SHOTGUN SEQUENCE"/>
    <property type="match status" value="1"/>
</dbReference>
<proteinExistence type="predicted"/>
<evidence type="ECO:0000313" key="2">
    <source>
        <dbReference type="Proteomes" id="UP000233100"/>
    </source>
</evidence>
<protein>
    <submittedName>
        <fullName evidence="1">Uncharacterized protein</fullName>
    </submittedName>
</protein>
<dbReference type="PANTHER" id="PTHR12138">
    <property type="entry name" value="PRIMATE-EXPANDED PROTEIN FAMILY"/>
    <property type="match status" value="1"/>
</dbReference>
<keyword evidence="2" id="KW-1185">Reference proteome</keyword>
<reference evidence="1" key="2">
    <citation type="submission" date="2025-08" db="UniProtKB">
        <authorList>
            <consortium name="Ensembl"/>
        </authorList>
    </citation>
    <scope>IDENTIFICATION</scope>
</reference>
<sequence>MSTHCADSLHGTTTGVRRLRTYRGACYIGVHGHLLLTYDSPEQYTHSANALSVFNTQGQHRPSCSMLIRVTKIIPNIFTLFLRVSLWPRLECSGAILTQCNLRLLGSSDSCASASQVAGVTGARHHARLISIFLVETWFCHVG</sequence>
<dbReference type="AlphaFoldDB" id="A0A7N9CMK4"/>
<reference evidence="1" key="3">
    <citation type="submission" date="2025-09" db="UniProtKB">
        <authorList>
            <consortium name="Ensembl"/>
        </authorList>
    </citation>
    <scope>IDENTIFICATION</scope>
</reference>
<dbReference type="Proteomes" id="UP000233100">
    <property type="component" value="Chromosome 8"/>
</dbReference>
<organism evidence="1 2">
    <name type="scientific">Macaca fascicularis</name>
    <name type="common">Crab-eating macaque</name>
    <name type="synonym">Cynomolgus monkey</name>
    <dbReference type="NCBI Taxonomy" id="9541"/>
    <lineage>
        <taxon>Eukaryota</taxon>
        <taxon>Metazoa</taxon>
        <taxon>Chordata</taxon>
        <taxon>Craniata</taxon>
        <taxon>Vertebrata</taxon>
        <taxon>Euteleostomi</taxon>
        <taxon>Mammalia</taxon>
        <taxon>Eutheria</taxon>
        <taxon>Euarchontoglires</taxon>
        <taxon>Primates</taxon>
        <taxon>Haplorrhini</taxon>
        <taxon>Catarrhini</taxon>
        <taxon>Cercopithecidae</taxon>
        <taxon>Cercopithecinae</taxon>
        <taxon>Macaca</taxon>
    </lineage>
</organism>
<dbReference type="PRINTS" id="PR02045">
    <property type="entry name" value="F138DOMAIN"/>
</dbReference>
<dbReference type="GeneTree" id="ENSGT01120000271815"/>
<name>A0A7N9CMK4_MACFA</name>
<reference evidence="1 2" key="1">
    <citation type="submission" date="2013-03" db="EMBL/GenBank/DDBJ databases">
        <authorList>
            <person name="Warren W."/>
            <person name="Wilson R.K."/>
        </authorList>
    </citation>
    <scope>NUCLEOTIDE SEQUENCE</scope>
</reference>
<accession>A0A7N9CMK4</accession>
<dbReference type="Ensembl" id="ENSMFAT00000086699.1">
    <property type="protein sequence ID" value="ENSMFAP00000052352.1"/>
    <property type="gene ID" value="ENSMFAG00000062019.1"/>
</dbReference>
<evidence type="ECO:0000313" key="1">
    <source>
        <dbReference type="Ensembl" id="ENSMFAP00000052352.1"/>
    </source>
</evidence>